<dbReference type="SUPFAM" id="SSF52540">
    <property type="entry name" value="P-loop containing nucleoside triphosphate hydrolases"/>
    <property type="match status" value="1"/>
</dbReference>
<proteinExistence type="predicted"/>
<reference evidence="1 2" key="2">
    <citation type="submission" date="2018-06" db="EMBL/GenBank/DDBJ databases">
        <title>Metagenomic assembly of (sub)arctic Cyanobacteria and their associated microbiome from non-axenic cultures.</title>
        <authorList>
            <person name="Baurain D."/>
        </authorList>
    </citation>
    <scope>NUCLEOTIDE SEQUENCE [LARGE SCALE GENOMIC DNA]</scope>
    <source>
        <strain evidence="1">ULC129bin1</strain>
    </source>
</reference>
<dbReference type="EMBL" id="QBMC01000008">
    <property type="protein sequence ID" value="PZO22628.1"/>
    <property type="molecule type" value="Genomic_DNA"/>
</dbReference>
<reference evidence="2" key="1">
    <citation type="submission" date="2018-04" db="EMBL/GenBank/DDBJ databases">
        <authorList>
            <person name="Cornet L."/>
        </authorList>
    </citation>
    <scope>NUCLEOTIDE SEQUENCE [LARGE SCALE GENOMIC DNA]</scope>
</reference>
<comment type="caution">
    <text evidence="1">The sequence shown here is derived from an EMBL/GenBank/DDBJ whole genome shotgun (WGS) entry which is preliminary data.</text>
</comment>
<dbReference type="Gene3D" id="3.40.50.300">
    <property type="entry name" value="P-loop containing nucleotide triphosphate hydrolases"/>
    <property type="match status" value="2"/>
</dbReference>
<gene>
    <name evidence="1" type="ORF">DCF25_02370</name>
</gene>
<dbReference type="Proteomes" id="UP000249354">
    <property type="component" value="Unassembled WGS sequence"/>
</dbReference>
<evidence type="ECO:0000313" key="2">
    <source>
        <dbReference type="Proteomes" id="UP000249354"/>
    </source>
</evidence>
<accession>A0A2W4WTC7</accession>
<organism evidence="1 2">
    <name type="scientific">Leptolyngbya foveolarum</name>
    <dbReference type="NCBI Taxonomy" id="47253"/>
    <lineage>
        <taxon>Bacteria</taxon>
        <taxon>Bacillati</taxon>
        <taxon>Cyanobacteriota</taxon>
        <taxon>Cyanophyceae</taxon>
        <taxon>Leptolyngbyales</taxon>
        <taxon>Leptolyngbyaceae</taxon>
        <taxon>Leptolyngbya group</taxon>
        <taxon>Leptolyngbya</taxon>
    </lineage>
</organism>
<sequence>MPTAKGARSVTLSAFEKELALETFVDIRLKGRQVGCALLQKGSKSIRSVFGFECLGIHDNLRDSQVERTITALRQGFKEMSGTVTFHMESFSDDQARQDYLDNLIANSSSPEAQVILFSEKKRTQELTEDGVRQVKRLTIYVDQTMSLDTAAASGGDWSEKAIAQVMSLWESTKKSALDNDTTALKYKNLIESAFNNGYLRWEQILSVRMGLEVMPLSKEDLWKRLYQRFNKHEAPPIPQYVTCTRQGLSETINSPMHPRSALVQGEYGQSRVPVSDHQWVKVKDKYVGVMAFTESPEVFSNVRHQLSYLWNVVCRPQVKDIEIVTQVSSSSVKAMREKMQDVIKTSQRKAEVASSQSSIDVGADIKLRKGLEAQYQLYEGAAPVTTGTVFLVHRDKPSQIDDACNLISGCFPLPARLIREKDVAWIYWLQTLPIVWDRLLNKPYRRTIPYLTDTALGVVPLTMTRQLDGKGFELIADAGGTPICIDYIDQHQNVGIWGTTRAGKSVTISGMLTLFIAQGYPVVALDYPKADGTSTFTDYADFLGDIAAYFDIGKESSNLMEIPDLRELSPEIQRERFSDYTSFLESSLLMLVQSTDQSVNQMSRAIFGKALKGFFEDETIQARYERAMDGGYKSPEWQQIPTLIDLAPFYSPEYLGFDEETGAALKNAREHIAVQLEYWINSKIGNAIARPSSFPTNAQFLVFALRNVANDDEAAVLALSAYAAALRAAYSAPKSIFFIDESPILFEYDSIAKLIGRIAANGAKQGIRLFLSAQDPNTICESPAGAKIMQNMSVFLTGRIKETAVESFVKYLRYDEKIISKNAGKSFFPQRSGLYSNWLVDAGGMLTHCRYYPSEVQLGIVANNMEEQAARNRVLQRFKGDKLKGYVEFSKLYAEAIRNGKPMEDIQ</sequence>
<evidence type="ECO:0000313" key="1">
    <source>
        <dbReference type="EMBL" id="PZO22628.1"/>
    </source>
</evidence>
<dbReference type="InterPro" id="IPR027417">
    <property type="entry name" value="P-loop_NTPase"/>
</dbReference>
<dbReference type="AlphaFoldDB" id="A0A2W4WTC7"/>
<protein>
    <submittedName>
        <fullName evidence="1">Uncharacterized protein</fullName>
    </submittedName>
</protein>
<name>A0A2W4WTC7_9CYAN</name>